<dbReference type="EMBL" id="SRPS01000102">
    <property type="protein sequence ID" value="KAG5968706.1"/>
    <property type="molecule type" value="Genomic_DNA"/>
</dbReference>
<protein>
    <recommendedName>
        <fullName evidence="7">HypA-like protein</fullName>
    </recommendedName>
</protein>
<evidence type="ECO:0000313" key="3">
    <source>
        <dbReference type="EMBL" id="KAG5955410.1"/>
    </source>
</evidence>
<keyword evidence="5" id="KW-1185">Reference proteome</keyword>
<dbReference type="PANTHER" id="PTHR35870">
    <property type="entry name" value="PROTEIN, PUTATIVE (AFU_ORTHOLOGUE AFUA_5G03330)-RELATED"/>
    <property type="match status" value="1"/>
</dbReference>
<comment type="caution">
    <text evidence="4">The sequence shown here is derived from an EMBL/GenBank/DDBJ whole genome shotgun (WGS) entry which is preliminary data.</text>
</comment>
<sequence length="506" mass="57185">MSQSLKADNGSTVEVQSRGAGPMLNDVTDAIDVGAASDDDVHDRLRPTAKMATSRRILITSKNTGLWQAEQDEETAAKVTELLQQDFEKHHVFFNSRGFHNHITHYLLTLYGLGAPISALETAYDANEHYQQKAISVKHSVVTELQRNWSANASNYLGVGEHYPDFLAFFQLEIDEKGWEAVLSEFVFQDTSKSRDIYQRLFAGICHPLIQLQFGLEWEQPALIAAALAQAAVHDNSLGDFFDKVDAAVEANDKSGAEVPHRYLSRVCEEIRSSDSPLRNAAEWKDSDSLFDGVLARTLKEAIELATSLRVEEKDLDERTAEMLHHNAYVSAASSQYPPRVPRYDFFLIHSLNASLFFLSLDKPFIPVSGRIRLLEHKMRYDVLQYIARGCPLLRMSTIRECSTHVMQEAKLPVDLLPTFQNIFDDGHVVKVVRSLLLAEETSSEWEGSRWMRLSNVEDWLQAHRMLLRGVQGQNDKWIYGTGFTSAWKDMPLLSDSEESSDDSDD</sequence>
<dbReference type="PANTHER" id="PTHR35870:SF1">
    <property type="entry name" value="PROTEIN, PUTATIVE (AFU_ORTHOLOGUE AFUA_5G03330)-RELATED"/>
    <property type="match status" value="1"/>
</dbReference>
<evidence type="ECO:0000313" key="5">
    <source>
        <dbReference type="Proteomes" id="UP000742024"/>
    </source>
</evidence>
<name>A0A9P7SNP0_9HYPO</name>
<gene>
    <name evidence="4" type="ORF">E4U56_000249</name>
    <name evidence="3" type="ORF">E4U57_003459</name>
</gene>
<evidence type="ECO:0000313" key="6">
    <source>
        <dbReference type="Proteomes" id="UP000784919"/>
    </source>
</evidence>
<evidence type="ECO:0000256" key="1">
    <source>
        <dbReference type="ARBA" id="ARBA00023002"/>
    </source>
</evidence>
<dbReference type="Pfam" id="PF14027">
    <property type="entry name" value="Questin_oxidase"/>
    <property type="match status" value="1"/>
</dbReference>
<proteinExistence type="predicted"/>
<reference evidence="4 5" key="1">
    <citation type="journal article" date="2020" name="bioRxiv">
        <title>Whole genome comparisons of ergot fungi reveals the divergence and evolution of species within the genus Claviceps are the result of varying mechanisms driving genome evolution and host range expansion.</title>
        <authorList>
            <person name="Wyka S.A."/>
            <person name="Mondo S.J."/>
            <person name="Liu M."/>
            <person name="Dettman J."/>
            <person name="Nalam V."/>
            <person name="Broders K.D."/>
        </authorList>
    </citation>
    <scope>NUCLEOTIDE SEQUENCE</scope>
    <source>
        <strain evidence="4">CCC 1102</strain>
        <strain evidence="3 5">LM583</strain>
    </source>
</reference>
<dbReference type="InterPro" id="IPR025337">
    <property type="entry name" value="Questin_oxidase-like"/>
</dbReference>
<accession>A0A9P7SNP0</accession>
<dbReference type="GO" id="GO:0016491">
    <property type="term" value="F:oxidoreductase activity"/>
    <property type="evidence" value="ECO:0007669"/>
    <property type="project" value="UniProtKB-KW"/>
</dbReference>
<evidence type="ECO:0000256" key="2">
    <source>
        <dbReference type="SAM" id="MobiDB-lite"/>
    </source>
</evidence>
<dbReference type="Proteomes" id="UP000784919">
    <property type="component" value="Unassembled WGS sequence"/>
</dbReference>
<dbReference type="AlphaFoldDB" id="A0A9P7SNP0"/>
<dbReference type="Proteomes" id="UP000742024">
    <property type="component" value="Unassembled WGS sequence"/>
</dbReference>
<organism evidence="4 6">
    <name type="scientific">Claviceps arundinis</name>
    <dbReference type="NCBI Taxonomy" id="1623583"/>
    <lineage>
        <taxon>Eukaryota</taxon>
        <taxon>Fungi</taxon>
        <taxon>Dikarya</taxon>
        <taxon>Ascomycota</taxon>
        <taxon>Pezizomycotina</taxon>
        <taxon>Sordariomycetes</taxon>
        <taxon>Hypocreomycetidae</taxon>
        <taxon>Hypocreales</taxon>
        <taxon>Clavicipitaceae</taxon>
        <taxon>Claviceps</taxon>
    </lineage>
</organism>
<dbReference type="EMBL" id="SRPR01000259">
    <property type="protein sequence ID" value="KAG5955410.1"/>
    <property type="molecule type" value="Genomic_DNA"/>
</dbReference>
<evidence type="ECO:0008006" key="7">
    <source>
        <dbReference type="Google" id="ProtNLM"/>
    </source>
</evidence>
<feature type="region of interest" description="Disordered" evidence="2">
    <location>
        <begin position="1"/>
        <end position="21"/>
    </location>
</feature>
<evidence type="ECO:0000313" key="4">
    <source>
        <dbReference type="EMBL" id="KAG5968706.1"/>
    </source>
</evidence>
<feature type="compositionally biased region" description="Polar residues" evidence="2">
    <location>
        <begin position="1"/>
        <end position="15"/>
    </location>
</feature>
<keyword evidence="1" id="KW-0560">Oxidoreductase</keyword>
<dbReference type="OrthoDB" id="10004862at2759"/>